<evidence type="ECO:0000313" key="2">
    <source>
        <dbReference type="EMBL" id="EEG71854.1"/>
    </source>
</evidence>
<sequence length="53" mass="6407">MEESTRKRAPQRPKSSSQWKNWDANGQNVFNMFSKRLIEWTTMTKNWRNSAVF</sequence>
<dbReference type="AlphaFoldDB" id="C0BQU1"/>
<dbReference type="EMBL" id="ABXX02000001">
    <property type="protein sequence ID" value="EEG71854.1"/>
    <property type="molecule type" value="Genomic_DNA"/>
</dbReference>
<evidence type="ECO:0000313" key="3">
    <source>
        <dbReference type="Proteomes" id="UP000003875"/>
    </source>
</evidence>
<organism evidence="2 3">
    <name type="scientific">Bifidobacterium pseudocatenulatum DSM 20438 = JCM 1200 = LMG 10505</name>
    <dbReference type="NCBI Taxonomy" id="547043"/>
    <lineage>
        <taxon>Bacteria</taxon>
        <taxon>Bacillati</taxon>
        <taxon>Actinomycetota</taxon>
        <taxon>Actinomycetes</taxon>
        <taxon>Bifidobacteriales</taxon>
        <taxon>Bifidobacteriaceae</taxon>
        <taxon>Bifidobacterium</taxon>
    </lineage>
</organism>
<comment type="caution">
    <text evidence="2">The sequence shown here is derived from an EMBL/GenBank/DDBJ whole genome shotgun (WGS) entry which is preliminary data.</text>
</comment>
<name>C0BQU1_BIFPS</name>
<feature type="compositionally biased region" description="Polar residues" evidence="1">
    <location>
        <begin position="13"/>
        <end position="22"/>
    </location>
</feature>
<reference evidence="2 3" key="1">
    <citation type="submission" date="2009-02" db="EMBL/GenBank/DDBJ databases">
        <title>Draft genome sequence of Bifidobacterium pseudocatenulatum (DSM 20438).</title>
        <authorList>
            <person name="Sudarsanam P."/>
            <person name="Ley R."/>
            <person name="Guruge J."/>
            <person name="Turnbaugh P.J."/>
            <person name="Mahowald M."/>
            <person name="Liep D."/>
            <person name="Gordon J."/>
        </authorList>
    </citation>
    <scope>NUCLEOTIDE SEQUENCE [LARGE SCALE GENOMIC DNA]</scope>
    <source>
        <strain evidence="2 3">DSM 20438</strain>
    </source>
</reference>
<gene>
    <name evidence="2" type="ORF">BIFPSEUDO_02744</name>
</gene>
<reference evidence="2 3" key="2">
    <citation type="submission" date="2009-02" db="EMBL/GenBank/DDBJ databases">
        <authorList>
            <person name="Fulton L."/>
            <person name="Clifton S."/>
            <person name="Fulton B."/>
            <person name="Xu J."/>
            <person name="Minx P."/>
            <person name="Pepin K.H."/>
            <person name="Johnson M."/>
            <person name="Bhonagiri V."/>
            <person name="Nash W.E."/>
            <person name="Mardis E.R."/>
            <person name="Wilson R.K."/>
        </authorList>
    </citation>
    <scope>NUCLEOTIDE SEQUENCE [LARGE SCALE GENOMIC DNA]</scope>
    <source>
        <strain evidence="2 3">DSM 20438</strain>
    </source>
</reference>
<proteinExistence type="predicted"/>
<dbReference type="Proteomes" id="UP000003875">
    <property type="component" value="Unassembled WGS sequence"/>
</dbReference>
<evidence type="ECO:0000256" key="1">
    <source>
        <dbReference type="SAM" id="MobiDB-lite"/>
    </source>
</evidence>
<protein>
    <submittedName>
        <fullName evidence="2">Uncharacterized protein</fullName>
    </submittedName>
</protein>
<feature type="region of interest" description="Disordered" evidence="1">
    <location>
        <begin position="1"/>
        <end position="22"/>
    </location>
</feature>
<accession>C0BQU1</accession>